<evidence type="ECO:0000313" key="6">
    <source>
        <dbReference type="EMBL" id="BBM83667.1"/>
    </source>
</evidence>
<sequence>MILLKDLTKIFGSFLAVDHLSFEVPAGEIFGFIGPNGAGKTTTIKMLATLLQPDSGVARIDGHCVYTDPEKVRQVMGYMPDYFGTYDNVTIHEFLDFFARAYRIPAKTRQSTIDGCMELTDLKKLQTKLVSSLSKGMKQRLCLAKTLLHNPKVLILDEPAAGLDPRARIEFRSLLKELRNMKKTVFISSHILTELSDIVDSVAIVEKGRLVVSGDLQTISRLSSTQNHIDLRIRIHDKEQIESALGIVQQTENVVNARVENDSILMEYNEEIDKMYLVLKQLVNADIPVTEVTSSQSNLEDIFMRVTQGEVS</sequence>
<dbReference type="SUPFAM" id="SSF52540">
    <property type="entry name" value="P-loop containing nucleoside triphosphate hydrolases"/>
    <property type="match status" value="1"/>
</dbReference>
<dbReference type="AlphaFoldDB" id="A0A5S9ILE5"/>
<accession>A0A5S9ILE5</accession>
<evidence type="ECO:0000259" key="5">
    <source>
        <dbReference type="PROSITE" id="PS50893"/>
    </source>
</evidence>
<dbReference type="PROSITE" id="PS00211">
    <property type="entry name" value="ABC_TRANSPORTER_1"/>
    <property type="match status" value="1"/>
</dbReference>
<dbReference type="InterPro" id="IPR003439">
    <property type="entry name" value="ABC_transporter-like_ATP-bd"/>
</dbReference>
<dbReference type="KEGG" id="uam:UABAM_02020"/>
<name>A0A5S9ILE5_UABAM</name>
<dbReference type="InterPro" id="IPR017871">
    <property type="entry name" value="ABC_transporter-like_CS"/>
</dbReference>
<evidence type="ECO:0000256" key="4">
    <source>
        <dbReference type="ARBA" id="ARBA00022840"/>
    </source>
</evidence>
<comment type="similarity">
    <text evidence="1">Belongs to the ABC transporter superfamily.</text>
</comment>
<dbReference type="SMART" id="SM00382">
    <property type="entry name" value="AAA"/>
    <property type="match status" value="1"/>
</dbReference>
<evidence type="ECO:0000313" key="7">
    <source>
        <dbReference type="Proteomes" id="UP000326354"/>
    </source>
</evidence>
<dbReference type="PANTHER" id="PTHR43335:SF3">
    <property type="entry name" value="ABC TRANSPORTER"/>
    <property type="match status" value="1"/>
</dbReference>
<evidence type="ECO:0000256" key="1">
    <source>
        <dbReference type="ARBA" id="ARBA00005417"/>
    </source>
</evidence>
<dbReference type="Gene3D" id="3.40.50.300">
    <property type="entry name" value="P-loop containing nucleotide triphosphate hydrolases"/>
    <property type="match status" value="1"/>
</dbReference>
<dbReference type="PANTHER" id="PTHR43335">
    <property type="entry name" value="ABC TRANSPORTER, ATP-BINDING PROTEIN"/>
    <property type="match status" value="1"/>
</dbReference>
<keyword evidence="3" id="KW-0547">Nucleotide-binding</keyword>
<reference evidence="6 7" key="1">
    <citation type="submission" date="2019-08" db="EMBL/GenBank/DDBJ databases">
        <title>Complete genome sequence of Candidatus Uab amorphum.</title>
        <authorList>
            <person name="Shiratori T."/>
            <person name="Suzuki S."/>
            <person name="Kakizawa Y."/>
            <person name="Ishida K."/>
        </authorList>
    </citation>
    <scope>NUCLEOTIDE SEQUENCE [LARGE SCALE GENOMIC DNA]</scope>
    <source>
        <strain evidence="6 7">SRT547</strain>
    </source>
</reference>
<keyword evidence="7" id="KW-1185">Reference proteome</keyword>
<dbReference type="InterPro" id="IPR003593">
    <property type="entry name" value="AAA+_ATPase"/>
</dbReference>
<dbReference type="GO" id="GO:0005524">
    <property type="term" value="F:ATP binding"/>
    <property type="evidence" value="ECO:0007669"/>
    <property type="project" value="UniProtKB-KW"/>
</dbReference>
<organism evidence="6 7">
    <name type="scientific">Uabimicrobium amorphum</name>
    <dbReference type="NCBI Taxonomy" id="2596890"/>
    <lineage>
        <taxon>Bacteria</taxon>
        <taxon>Pseudomonadati</taxon>
        <taxon>Planctomycetota</taxon>
        <taxon>Candidatus Uabimicrobiia</taxon>
        <taxon>Candidatus Uabimicrobiales</taxon>
        <taxon>Candidatus Uabimicrobiaceae</taxon>
        <taxon>Candidatus Uabimicrobium</taxon>
    </lineage>
</organism>
<protein>
    <submittedName>
        <fullName evidence="6">ABC transporter ATP-binding protein</fullName>
    </submittedName>
</protein>
<dbReference type="InterPro" id="IPR027417">
    <property type="entry name" value="P-loop_NTPase"/>
</dbReference>
<keyword evidence="2" id="KW-0813">Transport</keyword>
<dbReference type="EMBL" id="AP019860">
    <property type="protein sequence ID" value="BBM83667.1"/>
    <property type="molecule type" value="Genomic_DNA"/>
</dbReference>
<keyword evidence="4 6" id="KW-0067">ATP-binding</keyword>
<dbReference type="OrthoDB" id="9795548at2"/>
<dbReference type="RefSeq" id="WP_151967859.1">
    <property type="nucleotide sequence ID" value="NZ_AP019860.1"/>
</dbReference>
<dbReference type="Proteomes" id="UP000326354">
    <property type="component" value="Chromosome"/>
</dbReference>
<dbReference type="GO" id="GO:0016887">
    <property type="term" value="F:ATP hydrolysis activity"/>
    <property type="evidence" value="ECO:0007669"/>
    <property type="project" value="InterPro"/>
</dbReference>
<evidence type="ECO:0000256" key="3">
    <source>
        <dbReference type="ARBA" id="ARBA00022741"/>
    </source>
</evidence>
<dbReference type="Pfam" id="PF00005">
    <property type="entry name" value="ABC_tran"/>
    <property type="match status" value="1"/>
</dbReference>
<proteinExistence type="inferred from homology"/>
<gene>
    <name evidence="6" type="ORF">UABAM_02020</name>
</gene>
<dbReference type="CDD" id="cd03230">
    <property type="entry name" value="ABC_DR_subfamily_A"/>
    <property type="match status" value="1"/>
</dbReference>
<feature type="domain" description="ABC transporter" evidence="5">
    <location>
        <begin position="2"/>
        <end position="232"/>
    </location>
</feature>
<dbReference type="PROSITE" id="PS50893">
    <property type="entry name" value="ABC_TRANSPORTER_2"/>
    <property type="match status" value="1"/>
</dbReference>
<evidence type="ECO:0000256" key="2">
    <source>
        <dbReference type="ARBA" id="ARBA00022448"/>
    </source>
</evidence>